<dbReference type="EMBL" id="VYZN01000009">
    <property type="protein sequence ID" value="KAE9542909.1"/>
    <property type="molecule type" value="Genomic_DNA"/>
</dbReference>
<evidence type="ECO:0000313" key="1">
    <source>
        <dbReference type="EMBL" id="KAE9542909.1"/>
    </source>
</evidence>
<keyword evidence="2" id="KW-1185">Reference proteome</keyword>
<accession>A0A6G0U2R1</accession>
<proteinExistence type="predicted"/>
<dbReference type="Proteomes" id="UP000475862">
    <property type="component" value="Unassembled WGS sequence"/>
</dbReference>
<comment type="caution">
    <text evidence="1">The sequence shown here is derived from an EMBL/GenBank/DDBJ whole genome shotgun (WGS) entry which is preliminary data.</text>
</comment>
<sequence length="241" mass="27430">MAVSGMANSVRSVATLYLPCTDMPTPPPIVMPSIRDTYGILYLPIALFIEYSFRKKLAPRSSDAVPTPFSAIDFTSPPAQNALPPAPWTITIRTCDSYSFSFGLILATIDEFRAFSAFGLFNVMMPTSFFTSNSTSSMLAVERFRLKANRLFENPRRSGPCWGSITVYKLYFNYTVKTRLIFLVMEMLKYTKYYNYYYDVTNIIKLCLLAVDRLIYYKESTHRYLLSNGKSLKNMPGHATV</sequence>
<protein>
    <submittedName>
        <fullName evidence="1">Uncharacterized protein</fullName>
    </submittedName>
</protein>
<name>A0A6G0U2R1_APHGL</name>
<dbReference type="AlphaFoldDB" id="A0A6G0U2R1"/>
<evidence type="ECO:0000313" key="2">
    <source>
        <dbReference type="Proteomes" id="UP000475862"/>
    </source>
</evidence>
<organism evidence="1 2">
    <name type="scientific">Aphis glycines</name>
    <name type="common">Soybean aphid</name>
    <dbReference type="NCBI Taxonomy" id="307491"/>
    <lineage>
        <taxon>Eukaryota</taxon>
        <taxon>Metazoa</taxon>
        <taxon>Ecdysozoa</taxon>
        <taxon>Arthropoda</taxon>
        <taxon>Hexapoda</taxon>
        <taxon>Insecta</taxon>
        <taxon>Pterygota</taxon>
        <taxon>Neoptera</taxon>
        <taxon>Paraneoptera</taxon>
        <taxon>Hemiptera</taxon>
        <taxon>Sternorrhyncha</taxon>
        <taxon>Aphidomorpha</taxon>
        <taxon>Aphidoidea</taxon>
        <taxon>Aphididae</taxon>
        <taxon>Aphidini</taxon>
        <taxon>Aphis</taxon>
        <taxon>Aphis</taxon>
    </lineage>
</organism>
<gene>
    <name evidence="1" type="ORF">AGLY_002820</name>
</gene>
<reference evidence="1 2" key="1">
    <citation type="submission" date="2019-08" db="EMBL/GenBank/DDBJ databases">
        <title>The genome of the soybean aphid Biotype 1, its phylome, world population structure and adaptation to the North American continent.</title>
        <authorList>
            <person name="Giordano R."/>
            <person name="Donthu R.K."/>
            <person name="Hernandez A.G."/>
            <person name="Wright C.L."/>
            <person name="Zimin A.V."/>
        </authorList>
    </citation>
    <scope>NUCLEOTIDE SEQUENCE [LARGE SCALE GENOMIC DNA]</scope>
    <source>
        <tissue evidence="1">Whole aphids</tissue>
    </source>
</reference>